<accession>A0ABV2H869</accession>
<dbReference type="EMBL" id="JBEPLJ010000010">
    <property type="protein sequence ID" value="MET3586735.1"/>
    <property type="molecule type" value="Genomic_DNA"/>
</dbReference>
<dbReference type="Gene3D" id="3.40.50.300">
    <property type="entry name" value="P-loop containing nucleotide triphosphate hydrolases"/>
    <property type="match status" value="1"/>
</dbReference>
<feature type="region of interest" description="Disordered" evidence="1">
    <location>
        <begin position="266"/>
        <end position="288"/>
    </location>
</feature>
<dbReference type="RefSeq" id="WP_247244566.1">
    <property type="nucleotide sequence ID" value="NZ_JALJRA010000010.1"/>
</dbReference>
<dbReference type="InterPro" id="IPR017026">
    <property type="entry name" value="ImuA"/>
</dbReference>
<keyword evidence="3" id="KW-1185">Reference proteome</keyword>
<evidence type="ECO:0000313" key="2">
    <source>
        <dbReference type="EMBL" id="MET3586735.1"/>
    </source>
</evidence>
<proteinExistence type="predicted"/>
<comment type="caution">
    <text evidence="2">The sequence shown here is derived from an EMBL/GenBank/DDBJ whole genome shotgun (WGS) entry which is preliminary data.</text>
</comment>
<gene>
    <name evidence="2" type="ORF">ABID21_002855</name>
</gene>
<evidence type="ECO:0000256" key="1">
    <source>
        <dbReference type="SAM" id="MobiDB-lite"/>
    </source>
</evidence>
<dbReference type="InterPro" id="IPR027417">
    <property type="entry name" value="P-loop_NTPase"/>
</dbReference>
<evidence type="ECO:0000313" key="3">
    <source>
        <dbReference type="Proteomes" id="UP001549031"/>
    </source>
</evidence>
<organism evidence="2 3">
    <name type="scientific">Pseudorhizobium tarimense</name>
    <dbReference type="NCBI Taxonomy" id="1079109"/>
    <lineage>
        <taxon>Bacteria</taxon>
        <taxon>Pseudomonadati</taxon>
        <taxon>Pseudomonadota</taxon>
        <taxon>Alphaproteobacteria</taxon>
        <taxon>Hyphomicrobiales</taxon>
        <taxon>Rhizobiaceae</taxon>
        <taxon>Rhizobium/Agrobacterium group</taxon>
        <taxon>Pseudorhizobium</taxon>
    </lineage>
</organism>
<name>A0ABV2H869_9HYPH</name>
<dbReference type="SUPFAM" id="SSF52540">
    <property type="entry name" value="P-loop containing nucleoside triphosphate hydrolases"/>
    <property type="match status" value="1"/>
</dbReference>
<dbReference type="PIRSF" id="PIRSF034285">
    <property type="entry name" value="UCP034285"/>
    <property type="match status" value="1"/>
</dbReference>
<sequence>MAKHATAQERLFALRETIAKLEGKTPTLVAEEQPQGERMAATGKDSRRIALGVDELDAALEGGLPLDGMTEIRTCAMRNSGAGSGFVLALAALIQRQAKASALLWISDRFSNVEAGRPYPIGLAQYGLQVRHFLHALPRKLEDALWLAEAAAASDALAATILEIRGNPSAFGLSESRRLSLRAKAARRPILLLRHASEEEASSAVFRFHAEPGPAAERVLPNGTMLGGSIGSPVFRLTLEKSRNPAPLSFLLEWNSRDRQFCLARQTEPSRLSGDATAHSGTRLPASADGPDCAAALGRLMAFDRAS</sequence>
<protein>
    <submittedName>
        <fullName evidence="2">Protein ImuA</fullName>
    </submittedName>
</protein>
<reference evidence="2 3" key="1">
    <citation type="submission" date="2024-06" db="EMBL/GenBank/DDBJ databases">
        <title>Genomic Encyclopedia of Type Strains, Phase IV (KMG-IV): sequencing the most valuable type-strain genomes for metagenomic binning, comparative biology and taxonomic classification.</title>
        <authorList>
            <person name="Goeker M."/>
        </authorList>
    </citation>
    <scope>NUCLEOTIDE SEQUENCE [LARGE SCALE GENOMIC DNA]</scope>
    <source>
        <strain evidence="2 3">DSM 105042</strain>
    </source>
</reference>
<dbReference type="Proteomes" id="UP001549031">
    <property type="component" value="Unassembled WGS sequence"/>
</dbReference>